<evidence type="ECO:0000313" key="3">
    <source>
        <dbReference type="EMBL" id="PPQ77154.1"/>
    </source>
</evidence>
<keyword evidence="1" id="KW-0802">TPR repeat</keyword>
<dbReference type="Proteomes" id="UP000284706">
    <property type="component" value="Unassembled WGS sequence"/>
</dbReference>
<evidence type="ECO:0000259" key="2">
    <source>
        <dbReference type="Pfam" id="PF14737"/>
    </source>
</evidence>
<dbReference type="InterPro" id="IPR019734">
    <property type="entry name" value="TPR_rpt"/>
</dbReference>
<proteinExistence type="predicted"/>
<dbReference type="OrthoDB" id="2423701at2759"/>
<dbReference type="SUPFAM" id="SSF48452">
    <property type="entry name" value="TPR-like"/>
    <property type="match status" value="1"/>
</dbReference>
<keyword evidence="4" id="KW-1185">Reference proteome</keyword>
<dbReference type="Gene3D" id="1.25.40.10">
    <property type="entry name" value="Tetratricopeptide repeat domain"/>
    <property type="match status" value="1"/>
</dbReference>
<organism evidence="3 4">
    <name type="scientific">Gymnopilus dilepis</name>
    <dbReference type="NCBI Taxonomy" id="231916"/>
    <lineage>
        <taxon>Eukaryota</taxon>
        <taxon>Fungi</taxon>
        <taxon>Dikarya</taxon>
        <taxon>Basidiomycota</taxon>
        <taxon>Agaricomycotina</taxon>
        <taxon>Agaricomycetes</taxon>
        <taxon>Agaricomycetidae</taxon>
        <taxon>Agaricales</taxon>
        <taxon>Agaricineae</taxon>
        <taxon>Hymenogastraceae</taxon>
        <taxon>Gymnopilus</taxon>
    </lineage>
</organism>
<dbReference type="EMBL" id="NHYE01005091">
    <property type="protein sequence ID" value="PPQ77154.1"/>
    <property type="molecule type" value="Genomic_DNA"/>
</dbReference>
<dbReference type="STRING" id="231916.A0A409WF57"/>
<dbReference type="InterPro" id="IPR027974">
    <property type="entry name" value="DUF4470"/>
</dbReference>
<evidence type="ECO:0000256" key="1">
    <source>
        <dbReference type="PROSITE-ProRule" id="PRU00339"/>
    </source>
</evidence>
<gene>
    <name evidence="3" type="ORF">CVT26_008100</name>
</gene>
<feature type="domain" description="DUF4470" evidence="2">
    <location>
        <begin position="218"/>
        <end position="307"/>
    </location>
</feature>
<evidence type="ECO:0000313" key="4">
    <source>
        <dbReference type="Proteomes" id="UP000284706"/>
    </source>
</evidence>
<dbReference type="PROSITE" id="PS50005">
    <property type="entry name" value="TPR"/>
    <property type="match status" value="1"/>
</dbReference>
<accession>A0A409WF57</accession>
<dbReference type="Pfam" id="PF14737">
    <property type="entry name" value="DUF4470"/>
    <property type="match status" value="1"/>
</dbReference>
<dbReference type="InterPro" id="IPR011990">
    <property type="entry name" value="TPR-like_helical_dom_sf"/>
</dbReference>
<protein>
    <recommendedName>
        <fullName evidence="2">DUF4470 domain-containing protein</fullName>
    </recommendedName>
</protein>
<dbReference type="AlphaFoldDB" id="A0A409WF57"/>
<feature type="repeat" description="TPR" evidence="1">
    <location>
        <begin position="2"/>
        <end position="35"/>
    </location>
</feature>
<name>A0A409WF57_9AGAR</name>
<reference evidence="3 4" key="1">
    <citation type="journal article" date="2018" name="Evol. Lett.">
        <title>Horizontal gene cluster transfer increased hallucinogenic mushroom diversity.</title>
        <authorList>
            <person name="Reynolds H.T."/>
            <person name="Vijayakumar V."/>
            <person name="Gluck-Thaler E."/>
            <person name="Korotkin H.B."/>
            <person name="Matheny P.B."/>
            <person name="Slot J.C."/>
        </authorList>
    </citation>
    <scope>NUCLEOTIDE SEQUENCE [LARGE SCALE GENOMIC DNA]</scope>
    <source>
        <strain evidence="3 4">SRW20</strain>
    </source>
</reference>
<sequence>MAEAANETGSSYFKQGKYALAQKYYQEATKIDANEVKYPANLSAALYEQGKYPPCISAIHVAWSRLETPDGKQVADEAIPMRIKLATRLAKAKLHGVRSRALSLHPESNKSQTANQLAAKALEEEVERFAMSDLPCDDEKTQEMRMAWKVWQGLRDECSRHNKKECKLLTSEAESRLRGLPILKSSSDPTLEFFRFGHDQVQSLLHGINGNPHDPYSLDSPKYRQKTSWSLLFGGSGDGRHVFGSLIHLAFMSTINEKEGRGALSVHMTLVDIHPATLARVILVFAILRQIPATRRAKDAKKIVELHATLFYLYTGMQVPEYSRQLIVKTCQSLIESIEKGTPELLQFMHINESSKHSILDALRYWSAPLQKSTKVFLERHSSPPSFPKRPGWVSDGTFLEPQLGEARMSSQCIRVPAGMSGPYADPDAEYKIFRRLKVLLPPKPLLSRHPAFSKLINSSPGASDALYAEARREIEQTWAPNPTLFDQISTEHPGPGQENGYPRISKDPFETLASFAEFSSIFHRSRPPLSTSGNAGFAVTSQFFDQAADALAQLQKTLMIEIVVGDVITGVAKLFNGELGRRPPKFPKEYSRMFLSNVPDYTHGTLNTAIHLVQHLESNQLVMANCLLNSLDFPTLADFCYNYTLLIPDDLRRILGCELINPRKNAFDDIALKRLPLPLPQEQLASRSKLHTWLAHLLLCILCNGSPRHPPHRIDLPGNLNTFLHVLVHLYRVGYPPHWIGDFLQYFISDTLVTDVQPYLGKTPISKSEIGNRKPTARKVHLGAWRAELEVMLALTLPALPFAVLLTPGSPSFSDILAFKANVKPINLIRHPLAPMWKVLISGVTKAIGLVFFNPAKGWTADFLAGRIPDILEGGLDDHDVQIMLAQDRVDLLTGEISWKMSRSWYERMKDEGWCMAAYRTDLKVAGEFSYSSLPNFPRLNDLSIVSEPVQATDWSDK</sequence>
<dbReference type="InParanoid" id="A0A409WF57"/>
<comment type="caution">
    <text evidence="3">The sequence shown here is derived from an EMBL/GenBank/DDBJ whole genome shotgun (WGS) entry which is preliminary data.</text>
</comment>